<dbReference type="AlphaFoldDB" id="D7TRF4"/>
<reference evidence="2" key="1">
    <citation type="journal article" date="2007" name="Nature">
        <title>The grapevine genome sequence suggests ancestral hexaploidization in major angiosperm phyla.</title>
        <authorList>
            <consortium name="The French-Italian Public Consortium for Grapevine Genome Characterization."/>
            <person name="Jaillon O."/>
            <person name="Aury J.-M."/>
            <person name="Noel B."/>
            <person name="Policriti A."/>
            <person name="Clepet C."/>
            <person name="Casagrande A."/>
            <person name="Choisne N."/>
            <person name="Aubourg S."/>
            <person name="Vitulo N."/>
            <person name="Jubin C."/>
            <person name="Vezzi A."/>
            <person name="Legeai F."/>
            <person name="Hugueney P."/>
            <person name="Dasilva C."/>
            <person name="Horner D."/>
            <person name="Mica E."/>
            <person name="Jublot D."/>
            <person name="Poulain J."/>
            <person name="Bruyere C."/>
            <person name="Billault A."/>
            <person name="Segurens B."/>
            <person name="Gouyvenoux M."/>
            <person name="Ugarte E."/>
            <person name="Cattonaro F."/>
            <person name="Anthouard V."/>
            <person name="Vico V."/>
            <person name="Del Fabbro C."/>
            <person name="Alaux M."/>
            <person name="Di Gaspero G."/>
            <person name="Dumas V."/>
            <person name="Felice N."/>
            <person name="Paillard S."/>
            <person name="Juman I."/>
            <person name="Moroldo M."/>
            <person name="Scalabrin S."/>
            <person name="Canaguier A."/>
            <person name="Le Clainche I."/>
            <person name="Malacrida G."/>
            <person name="Durand E."/>
            <person name="Pesole G."/>
            <person name="Laucou V."/>
            <person name="Chatelet P."/>
            <person name="Merdinoglu D."/>
            <person name="Delledonne M."/>
            <person name="Pezzotti M."/>
            <person name="Lecharny A."/>
            <person name="Scarpelli C."/>
            <person name="Artiguenave F."/>
            <person name="Pe M.E."/>
            <person name="Valle G."/>
            <person name="Morgante M."/>
            <person name="Caboche M."/>
            <person name="Adam-Blondon A.-F."/>
            <person name="Weissenbach J."/>
            <person name="Quetier F."/>
            <person name="Wincker P."/>
        </authorList>
    </citation>
    <scope>NUCLEOTIDE SEQUENCE [LARGE SCALE GENOMIC DNA]</scope>
    <source>
        <strain evidence="2">cv. Pinot noir / PN40024</strain>
    </source>
</reference>
<dbReference type="PaxDb" id="29760-VIT_00s0239g00020.t01"/>
<dbReference type="HOGENOM" id="CLU_3145572_0_0_1"/>
<dbReference type="Proteomes" id="UP000009183">
    <property type="component" value="Unassembled WGS sequence, unordered"/>
</dbReference>
<dbReference type="EMBL" id="FN596023">
    <property type="protein sequence ID" value="CBI33078.3"/>
    <property type="molecule type" value="Genomic_DNA"/>
</dbReference>
<evidence type="ECO:0000313" key="2">
    <source>
        <dbReference type="Proteomes" id="UP000009183"/>
    </source>
</evidence>
<dbReference type="InParanoid" id="D7TRF4"/>
<keyword evidence="2" id="KW-1185">Reference proteome</keyword>
<proteinExistence type="predicted"/>
<protein>
    <submittedName>
        <fullName evidence="1">Uncharacterized protein</fullName>
    </submittedName>
</protein>
<organism evidence="1 2">
    <name type="scientific">Vitis vinifera</name>
    <name type="common">Grape</name>
    <dbReference type="NCBI Taxonomy" id="29760"/>
    <lineage>
        <taxon>Eukaryota</taxon>
        <taxon>Viridiplantae</taxon>
        <taxon>Streptophyta</taxon>
        <taxon>Embryophyta</taxon>
        <taxon>Tracheophyta</taxon>
        <taxon>Spermatophyta</taxon>
        <taxon>Magnoliopsida</taxon>
        <taxon>eudicotyledons</taxon>
        <taxon>Gunneridae</taxon>
        <taxon>Pentapetalae</taxon>
        <taxon>rosids</taxon>
        <taxon>Vitales</taxon>
        <taxon>Vitaceae</taxon>
        <taxon>Viteae</taxon>
        <taxon>Vitis</taxon>
    </lineage>
</organism>
<name>D7TRF4_VITVI</name>
<accession>D7TRF4</accession>
<sequence length="49" mass="5869">MIDPLHIVPLHRHSMEESGRSSIVRRWHLLHMLEFKEKLLLLLISKTRA</sequence>
<gene>
    <name evidence="1" type="ORF">VIT_00s0239g00020</name>
</gene>
<evidence type="ECO:0000313" key="1">
    <source>
        <dbReference type="EMBL" id="CBI33078.3"/>
    </source>
</evidence>